<gene>
    <name evidence="1" type="ORF">KTA_12160</name>
</gene>
<accession>A0A455SXB8</accession>
<evidence type="ECO:0000313" key="1">
    <source>
        <dbReference type="EMBL" id="BBH93017.1"/>
    </source>
</evidence>
<proteinExistence type="predicted"/>
<name>A0A455SXB8_9CHLR</name>
<protein>
    <submittedName>
        <fullName evidence="1">Uncharacterized protein</fullName>
    </submittedName>
</protein>
<dbReference type="EMBL" id="AP019377">
    <property type="protein sequence ID" value="BBH93017.1"/>
    <property type="molecule type" value="Genomic_DNA"/>
</dbReference>
<organism evidence="1">
    <name type="scientific">Thermogemmatispora argillosa</name>
    <dbReference type="NCBI Taxonomy" id="2045280"/>
    <lineage>
        <taxon>Bacteria</taxon>
        <taxon>Bacillati</taxon>
        <taxon>Chloroflexota</taxon>
        <taxon>Ktedonobacteria</taxon>
        <taxon>Thermogemmatisporales</taxon>
        <taxon>Thermogemmatisporaceae</taxon>
        <taxon>Thermogemmatispora</taxon>
    </lineage>
</organism>
<reference evidence="1" key="1">
    <citation type="submission" date="2018-12" db="EMBL/GenBank/DDBJ databases">
        <title>Novel natural products biosynthetic potential of the class Ktedonobacteria.</title>
        <authorList>
            <person name="Zheng Y."/>
            <person name="Saitou A."/>
            <person name="Wang C.M."/>
            <person name="Toyoda A."/>
            <person name="Minakuchi Y."/>
            <person name="Sekiguchi Y."/>
            <person name="Ueda K."/>
            <person name="Takano H."/>
            <person name="Sakai Y."/>
            <person name="Yokota A."/>
            <person name="Yabe S."/>
        </authorList>
    </citation>
    <scope>NUCLEOTIDE SEQUENCE</scope>
    <source>
        <strain evidence="1">A3-2</strain>
    </source>
</reference>
<sequence>MLLLRHCERLSQVEAHEKAVQAVWREQLDRLFWNMCIGISVALMLAMK</sequence>
<dbReference type="AlphaFoldDB" id="A0A455SXB8"/>